<dbReference type="Pfam" id="PF00566">
    <property type="entry name" value="RabGAP-TBC"/>
    <property type="match status" value="1"/>
</dbReference>
<dbReference type="InterPro" id="IPR004012">
    <property type="entry name" value="Run_dom"/>
</dbReference>
<feature type="transmembrane region" description="Helical" evidence="5">
    <location>
        <begin position="1006"/>
        <end position="1027"/>
    </location>
</feature>
<reference evidence="9" key="1">
    <citation type="submission" date="2021-03" db="EMBL/GenBank/DDBJ databases">
        <title>Chromosome level genome of the anhydrobiotic midge Polypedilum vanderplanki.</title>
        <authorList>
            <person name="Yoshida Y."/>
            <person name="Kikawada T."/>
            <person name="Gusev O."/>
        </authorList>
    </citation>
    <scope>NUCLEOTIDE SEQUENCE</scope>
    <source>
        <strain evidence="9">NIAS01</strain>
        <tissue evidence="9">Whole body or cell culture</tissue>
    </source>
</reference>
<dbReference type="AlphaFoldDB" id="A0A9J6CIH9"/>
<dbReference type="PROSITE" id="PS50002">
    <property type="entry name" value="SH3"/>
    <property type="match status" value="1"/>
</dbReference>
<dbReference type="SMART" id="SM00593">
    <property type="entry name" value="RUN"/>
    <property type="match status" value="1"/>
</dbReference>
<feature type="transmembrane region" description="Helical" evidence="5">
    <location>
        <begin position="963"/>
        <end position="994"/>
    </location>
</feature>
<sequence>MDVAKSLFASQRDHAGYVSRSEHSKLESFGNSIEDYGDSKINPGSAFSGIIPSSMVPTEILENDEEYTYDEFGFRIENEDKAEPDSSKLLGIPFIENESDRLKWIAHLEFSTNSNGDLNFESNTIQKTESLRNMVITEGIPHSLRPQIWMCLSGAYEKRKKSQSSYTEIIKASNLDHLVTSKQIEKDLSRILPSNYCFTSLNGIGIPRLRRILRAIAWLFPDIGYCQGTGVIVASLLLFLEEEECFWLMATIVEDLLPASYYSSSLLGIQADQKVLQTLISNYLPTIDEKLKQHDIEVSLISYQWFLTLFGNVVHMKILLRILDWFFCDGSIVLFQITMGMIKIKEEVLISQENSAQIFNVLSDIPGGIEDVAELFRVSLEIGGQLNQMVIDTHRRRHLAYLMIDQGALVGNLESNPIPNLPKQHLQKREVKKSKSMIQTLLFGNDDADDDLKTKNIKNSEIIVELHDAILKIARHFISIEPKLAKTIQLQADYSANSHVKDHENYVNVSRNRRRRAKALHDFERHDPDELGFRKNDIITIVSQKDEDCWIGELNGLVGWFPARFVELLDERSKVYVAAGDDSLCETVTDLVRGTLCPAIKQVLEHGMKRPTFLGLIHPWLFIEEAANREVEKDFDSVYSRLVLCKTYRLDEDVKVLTPEELLFRCVQSINQSHVDVQMDVKLRSLICLGLNEQVLHLWLDVLCSCTEIVNKWYHQFSFINSPAYVQIKCELRILSQFSFNLNPDYELPAKKSISTNEPLKQGVAEIREQIINARNVYRKIDALNCVPRNACYTFCESSNYEKFPDEILKKNFPFDNFGHFEIGSEYLNNYQIGIVKNEVECHRFFKKEIISDYNEFIIRPGGFMIYNPNPYFSKDKYEYCLQPYEVNNNLRVRLVFCTNDYVLVYTIRIFLTIITAIFIIIPITVYSTFKEIRKTLNGKLCIAFALSQIYMIFIMPRENFDLHYIVSFLIFLAGLFSTCFIVSLMCFDIFLTLKHFREPQIHSKYLKISVYIWLILFIVVFILAYFNHHDRYEEFYRNMYYGFSETILIICGIIMIINFLVLICSIYYLISLTKSPSLAKNTRFDLENERFWLYIKLFIITSITWFIEFDSSWYREIHDSNIVGDILMCFSAAICSYLLIFTPCVYSLVFKKNNFIKNDEIENNLN</sequence>
<dbReference type="Pfam" id="PF00018">
    <property type="entry name" value="SH3_1"/>
    <property type="match status" value="1"/>
</dbReference>
<dbReference type="PROSITE" id="PS50826">
    <property type="entry name" value="RUN"/>
    <property type="match status" value="1"/>
</dbReference>
<dbReference type="Gene3D" id="1.10.8.270">
    <property type="entry name" value="putative rabgap domain of human tbc1 domain family member 14 like domains"/>
    <property type="match status" value="1"/>
</dbReference>
<feature type="transmembrane region" description="Helical" evidence="5">
    <location>
        <begin position="1123"/>
        <end position="1150"/>
    </location>
</feature>
<evidence type="ECO:0000259" key="8">
    <source>
        <dbReference type="PROSITE" id="PS50826"/>
    </source>
</evidence>
<dbReference type="InterPro" id="IPR001452">
    <property type="entry name" value="SH3_domain"/>
</dbReference>
<evidence type="ECO:0000256" key="5">
    <source>
        <dbReference type="SAM" id="Phobius"/>
    </source>
</evidence>
<keyword evidence="5" id="KW-0472">Membrane</keyword>
<dbReference type="FunFam" id="1.10.8.270:FF:000013">
    <property type="entry name" value="Small G protein signaling modulator 3"/>
    <property type="match status" value="1"/>
</dbReference>
<dbReference type="GO" id="GO:0005096">
    <property type="term" value="F:GTPase activator activity"/>
    <property type="evidence" value="ECO:0007669"/>
    <property type="project" value="TreeGrafter"/>
</dbReference>
<keyword evidence="2 4" id="KW-0728">SH3 domain</keyword>
<dbReference type="InterPro" id="IPR000195">
    <property type="entry name" value="Rab-GAP-TBC_dom"/>
</dbReference>
<dbReference type="CDD" id="cd17688">
    <property type="entry name" value="RUN_SGSM3"/>
    <property type="match status" value="1"/>
</dbReference>
<evidence type="ECO:0000256" key="1">
    <source>
        <dbReference type="ARBA" id="ARBA00006296"/>
    </source>
</evidence>
<dbReference type="InterPro" id="IPR050302">
    <property type="entry name" value="Rab_GAP_TBC_domain"/>
</dbReference>
<dbReference type="SMART" id="SM00164">
    <property type="entry name" value="TBC"/>
    <property type="match status" value="1"/>
</dbReference>
<evidence type="ECO:0000313" key="10">
    <source>
        <dbReference type="Proteomes" id="UP001107558"/>
    </source>
</evidence>
<evidence type="ECO:0000256" key="2">
    <source>
        <dbReference type="ARBA" id="ARBA00022443"/>
    </source>
</evidence>
<dbReference type="SUPFAM" id="SSF50044">
    <property type="entry name" value="SH3-domain"/>
    <property type="match status" value="1"/>
</dbReference>
<dbReference type="InterPro" id="IPR036028">
    <property type="entry name" value="SH3-like_dom_sf"/>
</dbReference>
<dbReference type="Pfam" id="PF02759">
    <property type="entry name" value="RUN"/>
    <property type="match status" value="1"/>
</dbReference>
<evidence type="ECO:0000313" key="9">
    <source>
        <dbReference type="EMBL" id="KAG5681671.1"/>
    </source>
</evidence>
<gene>
    <name evidence="9" type="ORF">PVAND_011085</name>
</gene>
<dbReference type="Gene3D" id="1.10.472.80">
    <property type="entry name" value="Ypt/Rab-GAP domain of gyp1p, domain 3"/>
    <property type="match status" value="1"/>
</dbReference>
<dbReference type="InterPro" id="IPR035969">
    <property type="entry name" value="Rab-GAP_TBC_sf"/>
</dbReference>
<dbReference type="EMBL" id="JADBJN010000001">
    <property type="protein sequence ID" value="KAG5681671.1"/>
    <property type="molecule type" value="Genomic_DNA"/>
</dbReference>
<accession>A0A9J6CIH9</accession>
<dbReference type="GO" id="GO:0031267">
    <property type="term" value="F:small GTPase binding"/>
    <property type="evidence" value="ECO:0007669"/>
    <property type="project" value="TreeGrafter"/>
</dbReference>
<comment type="caution">
    <text evidence="9">The sequence shown here is derived from an EMBL/GenBank/DDBJ whole genome shotgun (WGS) entry which is preliminary data.</text>
</comment>
<feature type="domain" description="RUN" evidence="8">
    <location>
        <begin position="587"/>
        <end position="747"/>
    </location>
</feature>
<protein>
    <recommendedName>
        <fullName evidence="3">RUN and TBC1 domain-containing protein 3</fullName>
    </recommendedName>
</protein>
<comment type="similarity">
    <text evidence="1">Belongs to the small G protein signaling modulator family.</text>
</comment>
<feature type="domain" description="SH3" evidence="6">
    <location>
        <begin position="512"/>
        <end position="571"/>
    </location>
</feature>
<dbReference type="PROSITE" id="PS50086">
    <property type="entry name" value="TBC_RABGAP"/>
    <property type="match status" value="1"/>
</dbReference>
<dbReference type="SUPFAM" id="SSF47923">
    <property type="entry name" value="Ypt/Rab-GAP domain of gyp1p"/>
    <property type="match status" value="2"/>
</dbReference>
<dbReference type="SUPFAM" id="SSF140741">
    <property type="entry name" value="RUN domain-like"/>
    <property type="match status" value="1"/>
</dbReference>
<dbReference type="OrthoDB" id="44736at2759"/>
<dbReference type="InterPro" id="IPR037213">
    <property type="entry name" value="Run_dom_sf"/>
</dbReference>
<dbReference type="FunFam" id="2.30.30.40:FF:000115">
    <property type="entry name" value="Small G protein signaling modulator 3 homolog"/>
    <property type="match status" value="1"/>
</dbReference>
<feature type="transmembrane region" description="Helical" evidence="5">
    <location>
        <begin position="903"/>
        <end position="927"/>
    </location>
</feature>
<keyword evidence="10" id="KW-1185">Reference proteome</keyword>
<evidence type="ECO:0000256" key="4">
    <source>
        <dbReference type="PROSITE-ProRule" id="PRU00192"/>
    </source>
</evidence>
<feature type="transmembrane region" description="Helical" evidence="5">
    <location>
        <begin position="1092"/>
        <end position="1108"/>
    </location>
</feature>
<name>A0A9J6CIH9_POLVA</name>
<evidence type="ECO:0000259" key="6">
    <source>
        <dbReference type="PROSITE" id="PS50002"/>
    </source>
</evidence>
<dbReference type="SMART" id="SM00326">
    <property type="entry name" value="SH3"/>
    <property type="match status" value="1"/>
</dbReference>
<feature type="domain" description="Rab-GAP TBC" evidence="7">
    <location>
        <begin position="139"/>
        <end position="330"/>
    </location>
</feature>
<evidence type="ECO:0000256" key="3">
    <source>
        <dbReference type="ARBA" id="ARBA00030864"/>
    </source>
</evidence>
<feature type="transmembrane region" description="Helical" evidence="5">
    <location>
        <begin position="939"/>
        <end position="957"/>
    </location>
</feature>
<feature type="transmembrane region" description="Helical" evidence="5">
    <location>
        <begin position="1047"/>
        <end position="1071"/>
    </location>
</feature>
<dbReference type="Gene3D" id="1.20.1070.10">
    <property type="entry name" value="Rhodopsin 7-helix transmembrane proteins"/>
    <property type="match status" value="1"/>
</dbReference>
<dbReference type="Proteomes" id="UP001107558">
    <property type="component" value="Chromosome 1"/>
</dbReference>
<dbReference type="FunFam" id="1.10.472.80:FF:000012">
    <property type="entry name" value="Small G protein signaling modulator 3"/>
    <property type="match status" value="1"/>
</dbReference>
<organism evidence="9 10">
    <name type="scientific">Polypedilum vanderplanki</name>
    <name type="common">Sleeping chironomid midge</name>
    <dbReference type="NCBI Taxonomy" id="319348"/>
    <lineage>
        <taxon>Eukaryota</taxon>
        <taxon>Metazoa</taxon>
        <taxon>Ecdysozoa</taxon>
        <taxon>Arthropoda</taxon>
        <taxon>Hexapoda</taxon>
        <taxon>Insecta</taxon>
        <taxon>Pterygota</taxon>
        <taxon>Neoptera</taxon>
        <taxon>Endopterygota</taxon>
        <taxon>Diptera</taxon>
        <taxon>Nematocera</taxon>
        <taxon>Chironomoidea</taxon>
        <taxon>Chironomidae</taxon>
        <taxon>Chironominae</taxon>
        <taxon>Polypedilum</taxon>
        <taxon>Polypedilum</taxon>
    </lineage>
</organism>
<keyword evidence="5" id="KW-0812">Transmembrane</keyword>
<dbReference type="Gene3D" id="1.20.58.900">
    <property type="match status" value="1"/>
</dbReference>
<proteinExistence type="inferred from homology"/>
<dbReference type="PANTHER" id="PTHR47219">
    <property type="entry name" value="RAB GTPASE-ACTIVATING PROTEIN 1-LIKE"/>
    <property type="match status" value="1"/>
</dbReference>
<evidence type="ECO:0000259" key="7">
    <source>
        <dbReference type="PROSITE" id="PS50086"/>
    </source>
</evidence>
<keyword evidence="5" id="KW-1133">Transmembrane helix</keyword>
<dbReference type="PANTHER" id="PTHR47219:SF13">
    <property type="entry name" value="RUN AND TBC1 DOMAIN-CONTAINING PROTEIN 3"/>
    <property type="match status" value="1"/>
</dbReference>